<evidence type="ECO:0000313" key="2">
    <source>
        <dbReference type="Proteomes" id="UP000294360"/>
    </source>
</evidence>
<gene>
    <name evidence="1" type="ORF">MTUNDRAET4_1827</name>
</gene>
<dbReference type="AlphaFoldDB" id="A0A4U8YYV8"/>
<evidence type="ECO:0000313" key="1">
    <source>
        <dbReference type="EMBL" id="VFU08720.1"/>
    </source>
</evidence>
<dbReference type="EMBL" id="LR536450">
    <property type="protein sequence ID" value="VFU08720.1"/>
    <property type="molecule type" value="Genomic_DNA"/>
</dbReference>
<name>A0A4U8YYV8_METTU</name>
<dbReference type="Proteomes" id="UP000294360">
    <property type="component" value="Chromosome"/>
</dbReference>
<protein>
    <submittedName>
        <fullName evidence="1">Uncharacterized protein</fullName>
    </submittedName>
</protein>
<sequence>MTVLDSVKIDDLSLTFGLWTRITAGIRRPAGEIVCVPRLQSAIVPFRNRRLLVAPP</sequence>
<organism evidence="1 2">
    <name type="scientific">Methylocella tundrae</name>
    <dbReference type="NCBI Taxonomy" id="227605"/>
    <lineage>
        <taxon>Bacteria</taxon>
        <taxon>Pseudomonadati</taxon>
        <taxon>Pseudomonadota</taxon>
        <taxon>Alphaproteobacteria</taxon>
        <taxon>Hyphomicrobiales</taxon>
        <taxon>Beijerinckiaceae</taxon>
        <taxon>Methylocella</taxon>
    </lineage>
</organism>
<dbReference type="KEGG" id="mtun:MTUNDRAET4_1827"/>
<proteinExistence type="predicted"/>
<reference evidence="1 2" key="1">
    <citation type="submission" date="2019-03" db="EMBL/GenBank/DDBJ databases">
        <authorList>
            <person name="Kox A.R. M."/>
        </authorList>
    </citation>
    <scope>NUCLEOTIDE SEQUENCE [LARGE SCALE GENOMIC DNA]</scope>
    <source>
        <strain evidence="1">MTUNDRAET4 annotated genome</strain>
    </source>
</reference>
<accession>A0A4U8YYV8</accession>